<dbReference type="SUPFAM" id="SSF56601">
    <property type="entry name" value="beta-lactamase/transpeptidase-like"/>
    <property type="match status" value="1"/>
</dbReference>
<evidence type="ECO:0000259" key="2">
    <source>
        <dbReference type="Pfam" id="PF00144"/>
    </source>
</evidence>
<evidence type="ECO:0000313" key="4">
    <source>
        <dbReference type="Proteomes" id="UP000267049"/>
    </source>
</evidence>
<keyword evidence="3" id="KW-0378">Hydrolase</keyword>
<dbReference type="OrthoDB" id="9799367at2"/>
<keyword evidence="1" id="KW-0732">Signal</keyword>
<feature type="domain" description="Beta-lactamase-related" evidence="2">
    <location>
        <begin position="37"/>
        <end position="353"/>
    </location>
</feature>
<feature type="chain" id="PRO_5018322553" evidence="1">
    <location>
        <begin position="26"/>
        <end position="371"/>
    </location>
</feature>
<name>A0A3M8SYJ4_9GAMM</name>
<dbReference type="InterPro" id="IPR001466">
    <property type="entry name" value="Beta-lactam-related"/>
</dbReference>
<protein>
    <submittedName>
        <fullName evidence="3">Class A beta-lactamase-related serine hydrolase</fullName>
    </submittedName>
</protein>
<dbReference type="Gene3D" id="3.40.710.10">
    <property type="entry name" value="DD-peptidase/beta-lactamase superfamily"/>
    <property type="match status" value="1"/>
</dbReference>
<sequence length="371" mass="40478">MLIGKHGLTAIIAAALLSLHSLAGAASTLDEANERTRKFIRETMEDKRIPGLQIAVIKDDRVVLSESHGLANVENRVPATSTTLFPINSATKSFTGVAMMQLAEAGLVDLSAPVSRYLGDLPEAWRSVRVRQLLAHTSGLPDILDQQGLLGGGSELDAWKAVKLRPMDAPIGERFAYNQTNYGLLAQIIVKQTKMPYERYLAKRQFDVAGMPLSTFGDSYDLVANAATMYSYLPRKTDAEGDDERLSHWFYDMPHGLWAGGGIQTTADEVARWIIALSSGQLISAANVQNMWMPEPLNSGAKGRWAAGWPVLGTSPNRQVAGMGGARAAFVIYPDDRLAIVVLTNLVGANPQDFIPKIAEFYKPMQLRRSP</sequence>
<evidence type="ECO:0000313" key="3">
    <source>
        <dbReference type="EMBL" id="RNF86488.1"/>
    </source>
</evidence>
<dbReference type="InterPro" id="IPR050491">
    <property type="entry name" value="AmpC-like"/>
</dbReference>
<dbReference type="GO" id="GO:0016787">
    <property type="term" value="F:hydrolase activity"/>
    <property type="evidence" value="ECO:0007669"/>
    <property type="project" value="UniProtKB-KW"/>
</dbReference>
<proteinExistence type="predicted"/>
<dbReference type="PANTHER" id="PTHR46825:SF9">
    <property type="entry name" value="BETA-LACTAMASE-RELATED DOMAIN-CONTAINING PROTEIN"/>
    <property type="match status" value="1"/>
</dbReference>
<dbReference type="RefSeq" id="WP_123086603.1">
    <property type="nucleotide sequence ID" value="NZ_RIBS01000001.1"/>
</dbReference>
<gene>
    <name evidence="3" type="ORF">EER27_03520</name>
</gene>
<dbReference type="Proteomes" id="UP000267049">
    <property type="component" value="Unassembled WGS sequence"/>
</dbReference>
<dbReference type="AlphaFoldDB" id="A0A3M8SYJ4"/>
<keyword evidence="4" id="KW-1185">Reference proteome</keyword>
<dbReference type="InterPro" id="IPR012338">
    <property type="entry name" value="Beta-lactam/transpept-like"/>
</dbReference>
<reference evidence="3 4" key="1">
    <citation type="submission" date="2018-11" db="EMBL/GenBank/DDBJ databases">
        <title>Lysobacter cryohumiis sp. nov., isolated from soil in the Tianshan Mountains, Xinjiang, China.</title>
        <authorList>
            <person name="Luo Y."/>
            <person name="Sheng H."/>
        </authorList>
    </citation>
    <scope>NUCLEOTIDE SEQUENCE [LARGE SCALE GENOMIC DNA]</scope>
    <source>
        <strain evidence="3 4">ZS60</strain>
    </source>
</reference>
<feature type="signal peptide" evidence="1">
    <location>
        <begin position="1"/>
        <end position="25"/>
    </location>
</feature>
<evidence type="ECO:0000256" key="1">
    <source>
        <dbReference type="SAM" id="SignalP"/>
    </source>
</evidence>
<dbReference type="Pfam" id="PF00144">
    <property type="entry name" value="Beta-lactamase"/>
    <property type="match status" value="1"/>
</dbReference>
<dbReference type="PANTHER" id="PTHR46825">
    <property type="entry name" value="D-ALANYL-D-ALANINE-CARBOXYPEPTIDASE/ENDOPEPTIDASE AMPH"/>
    <property type="match status" value="1"/>
</dbReference>
<dbReference type="EMBL" id="RIBS01000001">
    <property type="protein sequence ID" value="RNF86488.1"/>
    <property type="molecule type" value="Genomic_DNA"/>
</dbReference>
<comment type="caution">
    <text evidence="3">The sequence shown here is derived from an EMBL/GenBank/DDBJ whole genome shotgun (WGS) entry which is preliminary data.</text>
</comment>
<accession>A0A3M8SYJ4</accession>
<organism evidence="3 4">
    <name type="scientific">Montanilutibacter psychrotolerans</name>
    <dbReference type="NCBI Taxonomy" id="1327343"/>
    <lineage>
        <taxon>Bacteria</taxon>
        <taxon>Pseudomonadati</taxon>
        <taxon>Pseudomonadota</taxon>
        <taxon>Gammaproteobacteria</taxon>
        <taxon>Lysobacterales</taxon>
        <taxon>Lysobacteraceae</taxon>
        <taxon>Montanilutibacter</taxon>
    </lineage>
</organism>